<feature type="region of interest" description="Disordered" evidence="1">
    <location>
        <begin position="388"/>
        <end position="416"/>
    </location>
</feature>
<feature type="compositionally biased region" description="Basic and acidic residues" evidence="1">
    <location>
        <begin position="476"/>
        <end position="490"/>
    </location>
</feature>
<feature type="compositionally biased region" description="Low complexity" evidence="1">
    <location>
        <begin position="528"/>
        <end position="547"/>
    </location>
</feature>
<keyword evidence="2" id="KW-0812">Transmembrane</keyword>
<feature type="region of interest" description="Disordered" evidence="1">
    <location>
        <begin position="430"/>
        <end position="565"/>
    </location>
</feature>
<reference evidence="3" key="1">
    <citation type="submission" date="2025-08" db="UniProtKB">
        <authorList>
            <consortium name="Ensembl"/>
        </authorList>
    </citation>
    <scope>IDENTIFICATION</scope>
</reference>
<reference evidence="3" key="2">
    <citation type="submission" date="2025-09" db="UniProtKB">
        <authorList>
            <consortium name="Ensembl"/>
        </authorList>
    </citation>
    <scope>IDENTIFICATION</scope>
</reference>
<feature type="compositionally biased region" description="Low complexity" evidence="1">
    <location>
        <begin position="493"/>
        <end position="509"/>
    </location>
</feature>
<feature type="compositionally biased region" description="Low complexity" evidence="1">
    <location>
        <begin position="1458"/>
        <end position="1469"/>
    </location>
</feature>
<dbReference type="GeneTree" id="ENSGT00950000182963"/>
<feature type="compositionally biased region" description="Polar residues" evidence="1">
    <location>
        <begin position="401"/>
        <end position="416"/>
    </location>
</feature>
<feature type="compositionally biased region" description="Low complexity" evidence="1">
    <location>
        <begin position="951"/>
        <end position="965"/>
    </location>
</feature>
<feature type="compositionally biased region" description="Basic and acidic residues" evidence="1">
    <location>
        <begin position="1133"/>
        <end position="1145"/>
    </location>
</feature>
<feature type="compositionally biased region" description="Acidic residues" evidence="1">
    <location>
        <begin position="443"/>
        <end position="467"/>
    </location>
</feature>
<dbReference type="InParanoid" id="A0A3Q3GQL3"/>
<proteinExistence type="predicted"/>
<dbReference type="PANTHER" id="PTHR23039">
    <property type="entry name" value="NANCE-HORAN SYNDROME PROTEIN"/>
    <property type="match status" value="1"/>
</dbReference>
<keyword evidence="4" id="KW-1185">Reference proteome</keyword>
<sequence>MLLGFEIFWDCIIIIIFLLHPPPLVSILLPWEFTLGLQLRLFAASKMPFAKRIVEPPLLCRHQIPNDEGLLFEDLCAISNVVLSRTLRQLSDLARHACSLFQELENDIISTNQRVWVLQNKIGQIQQSASALDPKKEAVPVSNLDIESKLSVHYQAPWHQQHNVFHPCTRPPCLEELHRSAQLSLRALHRGERGRSSLQILAPPMPTFPSPHSIRRQQRSRLATSTEEGEGGEILVGHRAKASVPKAASTQDKQTNWSKENHPPSDHNTSDSHAVSSCIIPINVTGVGFDREASARCSLVHSQSVLQRRRKLRRRKTITGIPKRVQHDMDSDESPVARERTVIVHANPHQLSLCQEDLSISGRLHHTRDSGCQTDDFLIASAPSRRRIRAQRGHQGIPASLSHSTGNISSLGDQSDTSYTSVAAHVRLRSRSLPREGGRLMDSDEDDDDNYDDDDEDEELSPYEAEDFIPPGPKHSWMERGRSRLPRKADMGSCEISSSSDTFSSPIHSVSTTGVLGSHVDHKEDHQSSSGNWSGSSSTCPSQTSETIPPPSSPPLTGSSHCDSELSLNTVPNAIDEGFSLDPSYHSDLRPQGQGHRSSSFTSSATDQLDDAGVSTASEGEWTYPPDQDQTDPDHDLDHTQNLSQSHGLAQDYSSKQGLEDHICYSDNKTSNTGKESHYPSDIDSFYSSSVHFGEYNQSYSGYMYNYADPGPDCGKSNTVAATLSHGNYPTLSADFRAGTMTLGRTCRPLRKPKVKPPPPKRTTSLKETSSSVDVGTDTQTDQDQPKTVSEQEFTSSSTDMKLELELELGGAPEPLQTSCLVAEPLGTWGMGLGGAVDIVEPMSFSSADTHSFKDEGAVQSDYADLWLHNTELKSNNGEYTSMSNSSTATGTTVMECIKSPDSSSSSTEIQTQAIAQAETRATSPPLPPGDFKLGSPEKLAGLASPSSGYSSQSETPTSTLPSSSAAFFPGPLSPSTGKRKPKVPERKSSLSSLQHFPRDGTAISSGYKRDPDFPPPPSQLDLNVLQGSYVRHTLSHRTHHMHTLHHSKHRVANVLVSGTNSNLLAITPSALRSVQLHSVSKSADRATTKDQDTVIGVETVTRPKCPPSGCTLAPPPVNTRPLPPRRPPPRPPVHDHISSPEHLHPPPPGRHPDGPPSYESLLLRQDRYGPGTFWAMTAFRKSCKTILLLATIFIYQKTAIKKGKKICFTLYKQGQVERMVTSPIELLMIRQPDDMIGMLCATDSTPSDNSLSPLTDDTKVDEDIIITSPNKTRTTEDLFAMIHRSKRKVLGRKDSGDLNVKSRLCPTAPVAPVSTVIIPPAPPLNIPATPATAAGSQRAPVPIYRSAKKSSTSNEEFKLLLLKKGSRSDSSYRMSATEILKSPITPKTPGESVQEGSIRQYEELPSTFQEPAISGLDQIQIPGLFPRANSESFTPKTLPMSAASRQGRSRIPPVANSSRYSTRSRLYTAPMQAISEGETENSDGSPHDDRSS</sequence>
<dbReference type="Pfam" id="PF15273">
    <property type="entry name" value="NHS"/>
    <property type="match status" value="3"/>
</dbReference>
<feature type="region of interest" description="Disordered" evidence="1">
    <location>
        <begin position="582"/>
        <end position="642"/>
    </location>
</feature>
<dbReference type="FunFam" id="1.20.5.340:FF:000039">
    <property type="entry name" value="Nance-Horan syndrome protein isoform X1"/>
    <property type="match status" value="1"/>
</dbReference>
<accession>A0A3Q3GQL3</accession>
<feature type="region of interest" description="Disordered" evidence="1">
    <location>
        <begin position="747"/>
        <end position="799"/>
    </location>
</feature>
<dbReference type="Proteomes" id="UP000261660">
    <property type="component" value="Unplaced"/>
</dbReference>
<dbReference type="Gene3D" id="1.20.5.340">
    <property type="match status" value="1"/>
</dbReference>
<feature type="compositionally biased region" description="Polar residues" evidence="1">
    <location>
        <begin position="786"/>
        <end position="799"/>
    </location>
</feature>
<keyword evidence="2" id="KW-1133">Transmembrane helix</keyword>
<dbReference type="STRING" id="56723.ENSLBEP00000033564"/>
<name>A0A3Q3GQL3_9LABR</name>
<dbReference type="GO" id="GO:0030154">
    <property type="term" value="P:cell differentiation"/>
    <property type="evidence" value="ECO:0007669"/>
    <property type="project" value="TreeGrafter"/>
</dbReference>
<dbReference type="GO" id="GO:0002088">
    <property type="term" value="P:lens development in camera-type eye"/>
    <property type="evidence" value="ECO:0007669"/>
    <property type="project" value="TreeGrafter"/>
</dbReference>
<evidence type="ECO:0000313" key="3">
    <source>
        <dbReference type="Ensembl" id="ENSLBEP00000033564.1"/>
    </source>
</evidence>
<feature type="compositionally biased region" description="Basic and acidic residues" evidence="1">
    <location>
        <begin position="259"/>
        <end position="270"/>
    </location>
</feature>
<keyword evidence="2" id="KW-0472">Membrane</keyword>
<feature type="compositionally biased region" description="Polar residues" evidence="1">
    <location>
        <begin position="248"/>
        <end position="258"/>
    </location>
</feature>
<evidence type="ECO:0000256" key="2">
    <source>
        <dbReference type="SAM" id="Phobius"/>
    </source>
</evidence>
<dbReference type="Ensembl" id="ENSLBET00000035035.1">
    <property type="protein sequence ID" value="ENSLBEP00000033564.1"/>
    <property type="gene ID" value="ENSLBEG00000025266.1"/>
</dbReference>
<feature type="region of interest" description="Disordered" evidence="1">
    <location>
        <begin position="195"/>
        <end position="273"/>
    </location>
</feature>
<protein>
    <submittedName>
        <fullName evidence="3">Nance-Horan syndrome b (congenital cataracts and dental anomalies)</fullName>
    </submittedName>
</protein>
<feature type="transmembrane region" description="Helical" evidence="2">
    <location>
        <begin position="7"/>
        <end position="31"/>
    </location>
</feature>
<evidence type="ECO:0000313" key="4">
    <source>
        <dbReference type="Proteomes" id="UP000261660"/>
    </source>
</evidence>
<feature type="region of interest" description="Disordered" evidence="1">
    <location>
        <begin position="1099"/>
        <end position="1160"/>
    </location>
</feature>
<feature type="region of interest" description="Disordered" evidence="1">
    <location>
        <begin position="1427"/>
        <end position="1493"/>
    </location>
</feature>
<feature type="compositionally biased region" description="Polar residues" evidence="1">
    <location>
        <begin position="901"/>
        <end position="923"/>
    </location>
</feature>
<feature type="compositionally biased region" description="Polar residues" evidence="1">
    <location>
        <begin position="595"/>
        <end position="607"/>
    </location>
</feature>
<feature type="compositionally biased region" description="Pro residues" evidence="1">
    <location>
        <begin position="1114"/>
        <end position="1132"/>
    </location>
</feature>
<dbReference type="PANTHER" id="PTHR23039:SF10">
    <property type="entry name" value="NANCE-HORAN SYNDROME PROTEIN ISOFORM X1"/>
    <property type="match status" value="1"/>
</dbReference>
<dbReference type="InterPro" id="IPR024845">
    <property type="entry name" value="NHS-like"/>
</dbReference>
<organism evidence="3 4">
    <name type="scientific">Labrus bergylta</name>
    <name type="common">ballan wrasse</name>
    <dbReference type="NCBI Taxonomy" id="56723"/>
    <lineage>
        <taxon>Eukaryota</taxon>
        <taxon>Metazoa</taxon>
        <taxon>Chordata</taxon>
        <taxon>Craniata</taxon>
        <taxon>Vertebrata</taxon>
        <taxon>Euteleostomi</taxon>
        <taxon>Actinopterygii</taxon>
        <taxon>Neopterygii</taxon>
        <taxon>Teleostei</taxon>
        <taxon>Neoteleostei</taxon>
        <taxon>Acanthomorphata</taxon>
        <taxon>Eupercaria</taxon>
        <taxon>Labriformes</taxon>
        <taxon>Labridae</taxon>
        <taxon>Labrus</taxon>
    </lineage>
</organism>
<evidence type="ECO:0000256" key="1">
    <source>
        <dbReference type="SAM" id="MobiDB-lite"/>
    </source>
</evidence>
<feature type="compositionally biased region" description="Basic and acidic residues" evidence="1">
    <location>
        <begin position="433"/>
        <end position="442"/>
    </location>
</feature>
<feature type="region of interest" description="Disordered" evidence="1">
    <location>
        <begin position="897"/>
        <end position="1016"/>
    </location>
</feature>